<accession>C9N1G6</accession>
<name>C9N1G6_9FUSO</name>
<evidence type="ECO:0000313" key="2">
    <source>
        <dbReference type="Proteomes" id="UP000006233"/>
    </source>
</evidence>
<reference evidence="1 2" key="1">
    <citation type="submission" date="2009-09" db="EMBL/GenBank/DDBJ databases">
        <authorList>
            <person name="Weinstock G."/>
            <person name="Sodergren E."/>
            <person name="Clifton S."/>
            <person name="Fulton L."/>
            <person name="Fulton B."/>
            <person name="Courtney L."/>
            <person name="Fronick C."/>
            <person name="Harrison M."/>
            <person name="Strong C."/>
            <person name="Farmer C."/>
            <person name="Delahaunty K."/>
            <person name="Markovic C."/>
            <person name="Hall O."/>
            <person name="Minx P."/>
            <person name="Tomlinson C."/>
            <person name="Mitreva M."/>
            <person name="Nelson J."/>
            <person name="Hou S."/>
            <person name="Wollam A."/>
            <person name="Pepin K.H."/>
            <person name="Johnson M."/>
            <person name="Bhonagiri V."/>
            <person name="Nash W.E."/>
            <person name="Warren W."/>
            <person name="Chinwalla A."/>
            <person name="Mardis E.R."/>
            <person name="Wilson R.K."/>
        </authorList>
    </citation>
    <scope>NUCLEOTIDE SEQUENCE [LARGE SCALE GENOMIC DNA]</scope>
    <source>
        <strain evidence="1 2">F0254</strain>
    </source>
</reference>
<gene>
    <name evidence="1" type="ORF">GCWU000323_02687</name>
</gene>
<proteinExistence type="predicted"/>
<dbReference type="AlphaFoldDB" id="C9N1G6"/>
<comment type="caution">
    <text evidence="1">The sequence shown here is derived from an EMBL/GenBank/DDBJ whole genome shotgun (WGS) entry which is preliminary data.</text>
</comment>
<protein>
    <submittedName>
        <fullName evidence="1">Uncharacterized protein</fullName>
    </submittedName>
</protein>
<dbReference type="EMBL" id="ACVB02000029">
    <property type="protein sequence ID" value="EEX73359.1"/>
    <property type="molecule type" value="Genomic_DNA"/>
</dbReference>
<dbReference type="HOGENOM" id="CLU_2554130_0_0_0"/>
<sequence>MSNFLFLFQKIDLSSLNNSNKQKNLNKSYFTENLKSQKFYSKYLSNLLNQQNFYLFDCNFLTSKKKSLKVGNKSGNLETGIM</sequence>
<evidence type="ECO:0000313" key="1">
    <source>
        <dbReference type="EMBL" id="EEX73359.1"/>
    </source>
</evidence>
<dbReference type="Proteomes" id="UP000006233">
    <property type="component" value="Unassembled WGS sequence"/>
</dbReference>
<organism evidence="1 2">
    <name type="scientific">Leptotrichia hofstadii F0254</name>
    <dbReference type="NCBI Taxonomy" id="634994"/>
    <lineage>
        <taxon>Bacteria</taxon>
        <taxon>Fusobacteriati</taxon>
        <taxon>Fusobacteriota</taxon>
        <taxon>Fusobacteriia</taxon>
        <taxon>Fusobacteriales</taxon>
        <taxon>Leptotrichiaceae</taxon>
        <taxon>Leptotrichia</taxon>
    </lineage>
</organism>